<comment type="caution">
    <text evidence="1">The sequence shown here is derived from an EMBL/GenBank/DDBJ whole genome shotgun (WGS) entry which is preliminary data.</text>
</comment>
<name>A0A161Y8Y0_COLIC</name>
<dbReference type="AlphaFoldDB" id="A0A161Y8Y0"/>
<gene>
    <name evidence="1" type="ORF">CI238_00233</name>
</gene>
<keyword evidence="2" id="KW-1185">Reference proteome</keyword>
<evidence type="ECO:0000313" key="2">
    <source>
        <dbReference type="Proteomes" id="UP000076584"/>
    </source>
</evidence>
<reference evidence="1 2" key="1">
    <citation type="submission" date="2015-06" db="EMBL/GenBank/DDBJ databases">
        <title>Survival trade-offs in plant roots during colonization by closely related pathogenic and mutualistic fungi.</title>
        <authorList>
            <person name="Hacquard S."/>
            <person name="Kracher B."/>
            <person name="Hiruma K."/>
            <person name="Weinman A."/>
            <person name="Muench P."/>
            <person name="Garrido Oter R."/>
            <person name="Ver Loren van Themaat E."/>
            <person name="Dallerey J.-F."/>
            <person name="Damm U."/>
            <person name="Henrissat B."/>
            <person name="Lespinet O."/>
            <person name="Thon M."/>
            <person name="Kemen E."/>
            <person name="McHardy A.C."/>
            <person name="Schulze-Lefert P."/>
            <person name="O'Connell R.J."/>
        </authorList>
    </citation>
    <scope>NUCLEOTIDE SEQUENCE [LARGE SCALE GENOMIC DNA]</scope>
    <source>
        <strain evidence="1 2">MAFF 238704</strain>
    </source>
</reference>
<dbReference type="Proteomes" id="UP000076584">
    <property type="component" value="Unassembled WGS sequence"/>
</dbReference>
<evidence type="ECO:0000313" key="1">
    <source>
        <dbReference type="EMBL" id="KZL68367.1"/>
    </source>
</evidence>
<protein>
    <submittedName>
        <fullName evidence="1">Uncharacterized protein</fullName>
    </submittedName>
</protein>
<dbReference type="EMBL" id="LFIW01002504">
    <property type="protein sequence ID" value="KZL68367.1"/>
    <property type="molecule type" value="Genomic_DNA"/>
</dbReference>
<proteinExistence type="predicted"/>
<organism evidence="1 2">
    <name type="scientific">Colletotrichum incanum</name>
    <name type="common">Soybean anthracnose fungus</name>
    <dbReference type="NCBI Taxonomy" id="1573173"/>
    <lineage>
        <taxon>Eukaryota</taxon>
        <taxon>Fungi</taxon>
        <taxon>Dikarya</taxon>
        <taxon>Ascomycota</taxon>
        <taxon>Pezizomycotina</taxon>
        <taxon>Sordariomycetes</taxon>
        <taxon>Hypocreomycetidae</taxon>
        <taxon>Glomerellales</taxon>
        <taxon>Glomerellaceae</taxon>
        <taxon>Colletotrichum</taxon>
        <taxon>Colletotrichum spaethianum species complex</taxon>
    </lineage>
</organism>
<accession>A0A161Y8Y0</accession>
<sequence length="97" mass="10450">MLPVLKTPQPEVKEPTPCAEMGSVLVAFQKLLHGQISLLITNGGLIDNLTDHCVEKPIISTGTDVIDNSYDVNVDILVSTAAYRFLGKVFVVLVGDI</sequence>